<evidence type="ECO:0000256" key="1">
    <source>
        <dbReference type="SAM" id="MobiDB-lite"/>
    </source>
</evidence>
<dbReference type="EMBL" id="JAVHNS010000003">
    <property type="protein sequence ID" value="KAK6360589.1"/>
    <property type="molecule type" value="Genomic_DNA"/>
</dbReference>
<feature type="compositionally biased region" description="Acidic residues" evidence="1">
    <location>
        <begin position="105"/>
        <end position="114"/>
    </location>
</feature>
<reference evidence="4 5" key="1">
    <citation type="submission" date="2019-10" db="EMBL/GenBank/DDBJ databases">
        <authorList>
            <person name="Palmer J.M."/>
        </authorList>
    </citation>
    <scope>NUCLEOTIDE SEQUENCE [LARGE SCALE GENOMIC DNA]</scope>
    <source>
        <strain evidence="4 5">TWF730</strain>
    </source>
</reference>
<keyword evidence="5" id="KW-1185">Reference proteome</keyword>
<keyword evidence="2" id="KW-0812">Transmembrane</keyword>
<keyword evidence="2" id="KW-1133">Transmembrane helix</keyword>
<feature type="compositionally biased region" description="Low complexity" evidence="1">
    <location>
        <begin position="142"/>
        <end position="157"/>
    </location>
</feature>
<proteinExistence type="predicted"/>
<name>A0AAV9VHF3_9PEZI</name>
<keyword evidence="2" id="KW-0472">Membrane</keyword>
<evidence type="ECO:0000256" key="3">
    <source>
        <dbReference type="SAM" id="SignalP"/>
    </source>
</evidence>
<dbReference type="Proteomes" id="UP001373714">
    <property type="component" value="Unassembled WGS sequence"/>
</dbReference>
<keyword evidence="3" id="KW-0732">Signal</keyword>
<dbReference type="AlphaFoldDB" id="A0AAV9VHF3"/>
<feature type="compositionally biased region" description="Polar residues" evidence="1">
    <location>
        <begin position="64"/>
        <end position="80"/>
    </location>
</feature>
<feature type="transmembrane region" description="Helical" evidence="2">
    <location>
        <begin position="280"/>
        <end position="301"/>
    </location>
</feature>
<evidence type="ECO:0000313" key="4">
    <source>
        <dbReference type="EMBL" id="KAK6360589.1"/>
    </source>
</evidence>
<feature type="region of interest" description="Disordered" evidence="1">
    <location>
        <begin position="64"/>
        <end position="157"/>
    </location>
</feature>
<gene>
    <name evidence="4" type="ORF">TWF730_006727</name>
</gene>
<sequence length="304" mass="32804">MKLTTTLILISISSLLHLSTAKESNPDFPKLKRYEEEHGFDHDELLQTKGGISATVIFDDVDTSHTITNDRGPKTSQESISLIEPADSGSEPTTSTSTSSKPTDSDNDDDDDDPPPLSDSHSSSDPNPSSPPSKTSKKQSKKPNSSASTPPEEPTVQTTTAYYKKLVKVHINPAPAKNYPSKPKNYPTFADYEQGIVYIKGIPHQVLAADTDYSQLKQSEDGTSWEPMFEKDDKAKQEEFERELEHQDKLIAGEGGGGGSGHALYSADVANGSENAVKKAVFFGIIAAGIITIGLLVYYGIIAG</sequence>
<feature type="compositionally biased region" description="Low complexity" evidence="1">
    <location>
        <begin position="87"/>
        <end position="102"/>
    </location>
</feature>
<evidence type="ECO:0000313" key="5">
    <source>
        <dbReference type="Proteomes" id="UP001373714"/>
    </source>
</evidence>
<feature type="compositionally biased region" description="Low complexity" evidence="1">
    <location>
        <begin position="118"/>
        <end position="127"/>
    </location>
</feature>
<accession>A0AAV9VHF3</accession>
<protein>
    <submittedName>
        <fullName evidence="4">Uncharacterized protein</fullName>
    </submittedName>
</protein>
<feature type="signal peptide" evidence="3">
    <location>
        <begin position="1"/>
        <end position="21"/>
    </location>
</feature>
<evidence type="ECO:0000256" key="2">
    <source>
        <dbReference type="SAM" id="Phobius"/>
    </source>
</evidence>
<organism evidence="4 5">
    <name type="scientific">Orbilia blumenaviensis</name>
    <dbReference type="NCBI Taxonomy" id="1796055"/>
    <lineage>
        <taxon>Eukaryota</taxon>
        <taxon>Fungi</taxon>
        <taxon>Dikarya</taxon>
        <taxon>Ascomycota</taxon>
        <taxon>Pezizomycotina</taxon>
        <taxon>Orbiliomycetes</taxon>
        <taxon>Orbiliales</taxon>
        <taxon>Orbiliaceae</taxon>
        <taxon>Orbilia</taxon>
    </lineage>
</organism>
<comment type="caution">
    <text evidence="4">The sequence shown here is derived from an EMBL/GenBank/DDBJ whole genome shotgun (WGS) entry which is preliminary data.</text>
</comment>
<feature type="chain" id="PRO_5043586628" evidence="3">
    <location>
        <begin position="22"/>
        <end position="304"/>
    </location>
</feature>